<dbReference type="SUPFAM" id="SSF103481">
    <property type="entry name" value="Multidrug resistance efflux transporter EmrE"/>
    <property type="match status" value="1"/>
</dbReference>
<dbReference type="EMBL" id="SJPY01000003">
    <property type="protein sequence ID" value="TWU43364.1"/>
    <property type="molecule type" value="Genomic_DNA"/>
</dbReference>
<evidence type="ECO:0000259" key="2">
    <source>
        <dbReference type="Pfam" id="PF00892"/>
    </source>
</evidence>
<evidence type="ECO:0000313" key="4">
    <source>
        <dbReference type="Proteomes" id="UP000315471"/>
    </source>
</evidence>
<dbReference type="AlphaFoldDB" id="A0A5C6E4F1"/>
<feature type="transmembrane region" description="Helical" evidence="1">
    <location>
        <begin position="189"/>
        <end position="213"/>
    </location>
</feature>
<feature type="transmembrane region" description="Helical" evidence="1">
    <location>
        <begin position="163"/>
        <end position="182"/>
    </location>
</feature>
<dbReference type="InterPro" id="IPR000620">
    <property type="entry name" value="EamA_dom"/>
</dbReference>
<protein>
    <recommendedName>
        <fullName evidence="2">EamA domain-containing protein</fullName>
    </recommendedName>
</protein>
<feature type="transmembrane region" description="Helical" evidence="1">
    <location>
        <begin position="316"/>
        <end position="335"/>
    </location>
</feature>
<feature type="transmembrane region" description="Helical" evidence="1">
    <location>
        <begin position="255"/>
        <end position="277"/>
    </location>
</feature>
<keyword evidence="1" id="KW-0472">Membrane</keyword>
<feature type="transmembrane region" description="Helical" evidence="1">
    <location>
        <begin position="225"/>
        <end position="243"/>
    </location>
</feature>
<keyword evidence="1" id="KW-1133">Transmembrane helix</keyword>
<feature type="domain" description="EamA" evidence="2">
    <location>
        <begin position="50"/>
        <end position="178"/>
    </location>
</feature>
<comment type="caution">
    <text evidence="3">The sequence shown here is derived from an EMBL/GenBank/DDBJ whole genome shotgun (WGS) entry which is preliminary data.</text>
</comment>
<dbReference type="Pfam" id="PF00892">
    <property type="entry name" value="EamA"/>
    <property type="match status" value="1"/>
</dbReference>
<dbReference type="GO" id="GO:0016020">
    <property type="term" value="C:membrane"/>
    <property type="evidence" value="ECO:0007669"/>
    <property type="project" value="InterPro"/>
</dbReference>
<gene>
    <name evidence="3" type="ORF">Q31b_24030</name>
</gene>
<reference evidence="3 4" key="1">
    <citation type="submission" date="2019-02" db="EMBL/GenBank/DDBJ databases">
        <title>Deep-cultivation of Planctomycetes and their phenomic and genomic characterization uncovers novel biology.</title>
        <authorList>
            <person name="Wiegand S."/>
            <person name="Jogler M."/>
            <person name="Boedeker C."/>
            <person name="Pinto D."/>
            <person name="Vollmers J."/>
            <person name="Rivas-Marin E."/>
            <person name="Kohn T."/>
            <person name="Peeters S.H."/>
            <person name="Heuer A."/>
            <person name="Rast P."/>
            <person name="Oberbeckmann S."/>
            <person name="Bunk B."/>
            <person name="Jeske O."/>
            <person name="Meyerdierks A."/>
            <person name="Storesund J.E."/>
            <person name="Kallscheuer N."/>
            <person name="Luecker S."/>
            <person name="Lage O.M."/>
            <person name="Pohl T."/>
            <person name="Merkel B.J."/>
            <person name="Hornburger P."/>
            <person name="Mueller R.-W."/>
            <person name="Bruemmer F."/>
            <person name="Labrenz M."/>
            <person name="Spormann A.M."/>
            <person name="Op Den Camp H."/>
            <person name="Overmann J."/>
            <person name="Amann R."/>
            <person name="Jetten M.S.M."/>
            <person name="Mascher T."/>
            <person name="Medema M.H."/>
            <person name="Devos D.P."/>
            <person name="Kaster A.-K."/>
            <person name="Ovreas L."/>
            <person name="Rohde M."/>
            <person name="Galperin M.Y."/>
            <person name="Jogler C."/>
        </authorList>
    </citation>
    <scope>NUCLEOTIDE SEQUENCE [LARGE SCALE GENOMIC DNA]</scope>
    <source>
        <strain evidence="3 4">Q31b</strain>
    </source>
</reference>
<feature type="transmembrane region" description="Helical" evidence="1">
    <location>
        <begin position="79"/>
        <end position="99"/>
    </location>
</feature>
<feature type="transmembrane region" description="Helical" evidence="1">
    <location>
        <begin position="111"/>
        <end position="129"/>
    </location>
</feature>
<feature type="transmembrane region" description="Helical" evidence="1">
    <location>
        <begin position="136"/>
        <end position="157"/>
    </location>
</feature>
<sequence length="336" mass="36761">MHCKPNFIAQGGDLVADRLRPQFDRKTMFPQGSWRITIDIRQLFFSTMHLLLPFAASILFVCGLIFIKRASELDVGPATILFFSNMMSTLLFSCFWLLGGPGQPIELIWQPIALACLYMMGLVFTFASVQAGDVSIATPIFGTKVIFVTLLLTFATSESVTSVVRYAAFMATMGIVLIQWTGRGNRRRMILTIVLALSAAISFASFDVLVQAWSPSWGIGRILPPLYWSVGLISLGLIPWVDWDRMKISKVRRAVLPGTLLVSTQAVCIILAVALFGDAARVNVVYALRGLWGVTLAWAAAKIWGGAEADLPKSIMIKRVIGACLLTAAVILVVVS</sequence>
<feature type="transmembrane region" description="Helical" evidence="1">
    <location>
        <begin position="43"/>
        <end position="67"/>
    </location>
</feature>
<evidence type="ECO:0000256" key="1">
    <source>
        <dbReference type="SAM" id="Phobius"/>
    </source>
</evidence>
<keyword evidence="4" id="KW-1185">Reference proteome</keyword>
<proteinExistence type="predicted"/>
<dbReference type="InterPro" id="IPR037185">
    <property type="entry name" value="EmrE-like"/>
</dbReference>
<organism evidence="3 4">
    <name type="scientific">Novipirellula aureliae</name>
    <dbReference type="NCBI Taxonomy" id="2527966"/>
    <lineage>
        <taxon>Bacteria</taxon>
        <taxon>Pseudomonadati</taxon>
        <taxon>Planctomycetota</taxon>
        <taxon>Planctomycetia</taxon>
        <taxon>Pirellulales</taxon>
        <taxon>Pirellulaceae</taxon>
        <taxon>Novipirellula</taxon>
    </lineage>
</organism>
<dbReference type="Proteomes" id="UP000315471">
    <property type="component" value="Unassembled WGS sequence"/>
</dbReference>
<accession>A0A5C6E4F1</accession>
<keyword evidence="1" id="KW-0812">Transmembrane</keyword>
<evidence type="ECO:0000313" key="3">
    <source>
        <dbReference type="EMBL" id="TWU43364.1"/>
    </source>
</evidence>
<name>A0A5C6E4F1_9BACT</name>